<organism evidence="1 2">
    <name type="scientific">Teichococcus vastitatis</name>
    <dbReference type="NCBI Taxonomy" id="2307076"/>
    <lineage>
        <taxon>Bacteria</taxon>
        <taxon>Pseudomonadati</taxon>
        <taxon>Pseudomonadota</taxon>
        <taxon>Alphaproteobacteria</taxon>
        <taxon>Acetobacterales</taxon>
        <taxon>Roseomonadaceae</taxon>
        <taxon>Roseomonas</taxon>
    </lineage>
</organism>
<gene>
    <name evidence="1" type="ORF">MON41_10350</name>
</gene>
<dbReference type="Proteomes" id="UP001201985">
    <property type="component" value="Unassembled WGS sequence"/>
</dbReference>
<dbReference type="InterPro" id="IPR021938">
    <property type="entry name" value="DUF3553"/>
</dbReference>
<evidence type="ECO:0000313" key="1">
    <source>
        <dbReference type="EMBL" id="MCI0754156.1"/>
    </source>
</evidence>
<evidence type="ECO:0000313" key="2">
    <source>
        <dbReference type="Proteomes" id="UP001201985"/>
    </source>
</evidence>
<proteinExistence type="predicted"/>
<sequence length="57" mass="6229">MITPLEPGLFVRHPVHPEWGTGQIQSVAGDRVTVNFEHVGKLLINTAQVALDVVDPE</sequence>
<accession>A0ABS9W4E8</accession>
<dbReference type="Pfam" id="PF12073">
    <property type="entry name" value="DUF3553"/>
    <property type="match status" value="1"/>
</dbReference>
<protein>
    <submittedName>
        <fullName evidence="1">DUF3553 domain-containing protein</fullName>
    </submittedName>
</protein>
<reference evidence="1 2" key="1">
    <citation type="submission" date="2022-03" db="EMBL/GenBank/DDBJ databases">
        <title>Complete genome analysis of Roseomonas KG 17.1 : a prolific producer of plant growth promoters.</title>
        <authorList>
            <person name="Saadouli I."/>
            <person name="Najjari A."/>
            <person name="Mosbah A."/>
            <person name="Ouzari H.I."/>
        </authorList>
    </citation>
    <scope>NUCLEOTIDE SEQUENCE [LARGE SCALE GENOMIC DNA]</scope>
    <source>
        <strain evidence="1 2">KG17-1</strain>
    </source>
</reference>
<keyword evidence="2" id="KW-1185">Reference proteome</keyword>
<dbReference type="EMBL" id="JALBUU010000004">
    <property type="protein sequence ID" value="MCI0754156.1"/>
    <property type="molecule type" value="Genomic_DNA"/>
</dbReference>
<name>A0ABS9W4E8_9PROT</name>
<comment type="caution">
    <text evidence="1">The sequence shown here is derived from an EMBL/GenBank/DDBJ whole genome shotgun (WGS) entry which is preliminary data.</text>
</comment>
<dbReference type="RefSeq" id="WP_120005657.1">
    <property type="nucleotide sequence ID" value="NZ_JALBUU010000004.1"/>
</dbReference>